<keyword evidence="4" id="KW-1185">Reference proteome</keyword>
<keyword evidence="1" id="KW-0238">DNA-binding</keyword>
<evidence type="ECO:0000313" key="3">
    <source>
        <dbReference type="EMBL" id="KGL44610.1"/>
    </source>
</evidence>
<dbReference type="STRING" id="1552123.EP57_01240"/>
<dbReference type="InterPro" id="IPR000551">
    <property type="entry name" value="MerR-type_HTH_dom"/>
</dbReference>
<dbReference type="PANTHER" id="PTHR30204:SF97">
    <property type="entry name" value="MERR FAMILY REGULATORY PROTEIN"/>
    <property type="match status" value="1"/>
</dbReference>
<dbReference type="GeneID" id="58716070"/>
<protein>
    <recommendedName>
        <fullName evidence="2">HTH merR-type domain-containing protein</fullName>
    </recommendedName>
</protein>
<dbReference type="GO" id="GO:0003700">
    <property type="term" value="F:DNA-binding transcription factor activity"/>
    <property type="evidence" value="ECO:0007669"/>
    <property type="project" value="InterPro"/>
</dbReference>
<dbReference type="InterPro" id="IPR009061">
    <property type="entry name" value="DNA-bd_dom_put_sf"/>
</dbReference>
<evidence type="ECO:0000313" key="4">
    <source>
        <dbReference type="Proteomes" id="UP000029844"/>
    </source>
</evidence>
<reference evidence="3 4" key="1">
    <citation type="submission" date="2014-05" db="EMBL/GenBank/DDBJ databases">
        <title>Novel Listeriaceae from food processing environments.</title>
        <authorList>
            <person name="den Bakker H.C."/>
        </authorList>
    </citation>
    <scope>NUCLEOTIDE SEQUENCE [LARGE SCALE GENOMIC DNA]</scope>
    <source>
        <strain evidence="3 4">FSL A5-0281</strain>
    </source>
</reference>
<dbReference type="Gene3D" id="1.10.1660.10">
    <property type="match status" value="1"/>
</dbReference>
<dbReference type="RefSeq" id="WP_036083392.1">
    <property type="nucleotide sequence ID" value="NZ_CBCSHQ010000008.1"/>
</dbReference>
<dbReference type="InterPro" id="IPR047057">
    <property type="entry name" value="MerR_fam"/>
</dbReference>
<feature type="domain" description="HTH merR-type" evidence="2">
    <location>
        <begin position="1"/>
        <end position="68"/>
    </location>
</feature>
<sequence length="140" mass="16556">MKGHELSKKLGIPVSTLHYYEKQGLIKPQRSENQYRIYTEHDIKLLKYILILKEAGFTLTEIKQVIYRYFHQEHDANCRAEAHLFFNQKIEELQQKIARYTNIIQIMADLPVMLGEENSQEIQAKNDVLVDAFFEQKEGK</sequence>
<gene>
    <name evidence="3" type="ORF">EP57_01240</name>
</gene>
<dbReference type="SUPFAM" id="SSF46955">
    <property type="entry name" value="Putative DNA-binding domain"/>
    <property type="match status" value="1"/>
</dbReference>
<accession>A0A099WKC5</accession>
<comment type="caution">
    <text evidence="3">The sequence shown here is derived from an EMBL/GenBank/DDBJ whole genome shotgun (WGS) entry which is preliminary data.</text>
</comment>
<dbReference type="Pfam" id="PF13411">
    <property type="entry name" value="MerR_1"/>
    <property type="match status" value="1"/>
</dbReference>
<evidence type="ECO:0000259" key="2">
    <source>
        <dbReference type="PROSITE" id="PS50937"/>
    </source>
</evidence>
<dbReference type="eggNOG" id="COG0789">
    <property type="taxonomic scope" value="Bacteria"/>
</dbReference>
<organism evidence="3 4">
    <name type="scientific">Listeria booriae</name>
    <dbReference type="NCBI Taxonomy" id="1552123"/>
    <lineage>
        <taxon>Bacteria</taxon>
        <taxon>Bacillati</taxon>
        <taxon>Bacillota</taxon>
        <taxon>Bacilli</taxon>
        <taxon>Bacillales</taxon>
        <taxon>Listeriaceae</taxon>
        <taxon>Listeria</taxon>
    </lineage>
</organism>
<dbReference type="GO" id="GO:0003677">
    <property type="term" value="F:DNA binding"/>
    <property type="evidence" value="ECO:0007669"/>
    <property type="project" value="UniProtKB-KW"/>
</dbReference>
<dbReference type="PANTHER" id="PTHR30204">
    <property type="entry name" value="REDOX-CYCLING DRUG-SENSING TRANSCRIPTIONAL ACTIVATOR SOXR"/>
    <property type="match status" value="1"/>
</dbReference>
<dbReference type="CDD" id="cd00592">
    <property type="entry name" value="HTH_MerR-like"/>
    <property type="match status" value="1"/>
</dbReference>
<dbReference type="OrthoDB" id="9811174at2"/>
<dbReference type="Proteomes" id="UP000029844">
    <property type="component" value="Unassembled WGS sequence"/>
</dbReference>
<dbReference type="AlphaFoldDB" id="A0A099WKC5"/>
<dbReference type="SMART" id="SM00422">
    <property type="entry name" value="HTH_MERR"/>
    <property type="match status" value="1"/>
</dbReference>
<name>A0A099WKC5_9LIST</name>
<dbReference type="PROSITE" id="PS50937">
    <property type="entry name" value="HTH_MERR_2"/>
    <property type="match status" value="1"/>
</dbReference>
<proteinExistence type="predicted"/>
<evidence type="ECO:0000256" key="1">
    <source>
        <dbReference type="ARBA" id="ARBA00023125"/>
    </source>
</evidence>
<dbReference type="EMBL" id="JNFA01000002">
    <property type="protein sequence ID" value="KGL44610.1"/>
    <property type="molecule type" value="Genomic_DNA"/>
</dbReference>